<proteinExistence type="predicted"/>
<accession>A0A388LNZ5</accession>
<comment type="caution">
    <text evidence="2">The sequence shown here is derived from an EMBL/GenBank/DDBJ whole genome shotgun (WGS) entry which is preliminary data.</text>
</comment>
<gene>
    <name evidence="2" type="ORF">CBR_g37864</name>
</gene>
<protein>
    <submittedName>
        <fullName evidence="2">Uncharacterized protein</fullName>
    </submittedName>
</protein>
<reference evidence="2 3" key="1">
    <citation type="journal article" date="2018" name="Cell">
        <title>The Chara Genome: Secondary Complexity and Implications for Plant Terrestrialization.</title>
        <authorList>
            <person name="Nishiyama T."/>
            <person name="Sakayama H."/>
            <person name="Vries J.D."/>
            <person name="Buschmann H."/>
            <person name="Saint-Marcoux D."/>
            <person name="Ullrich K.K."/>
            <person name="Haas F.B."/>
            <person name="Vanderstraeten L."/>
            <person name="Becker D."/>
            <person name="Lang D."/>
            <person name="Vosolsobe S."/>
            <person name="Rombauts S."/>
            <person name="Wilhelmsson P.K.I."/>
            <person name="Janitza P."/>
            <person name="Kern R."/>
            <person name="Heyl A."/>
            <person name="Rumpler F."/>
            <person name="Villalobos L.I.A.C."/>
            <person name="Clay J.M."/>
            <person name="Skokan R."/>
            <person name="Toyoda A."/>
            <person name="Suzuki Y."/>
            <person name="Kagoshima H."/>
            <person name="Schijlen E."/>
            <person name="Tajeshwar N."/>
            <person name="Catarino B."/>
            <person name="Hetherington A.J."/>
            <person name="Saltykova A."/>
            <person name="Bonnot C."/>
            <person name="Breuninger H."/>
            <person name="Symeonidi A."/>
            <person name="Radhakrishnan G.V."/>
            <person name="Van Nieuwerburgh F."/>
            <person name="Deforce D."/>
            <person name="Chang C."/>
            <person name="Karol K.G."/>
            <person name="Hedrich R."/>
            <person name="Ulvskov P."/>
            <person name="Glockner G."/>
            <person name="Delwiche C.F."/>
            <person name="Petrasek J."/>
            <person name="Van de Peer Y."/>
            <person name="Friml J."/>
            <person name="Beilby M."/>
            <person name="Dolan L."/>
            <person name="Kohara Y."/>
            <person name="Sugano S."/>
            <person name="Fujiyama A."/>
            <person name="Delaux P.-M."/>
            <person name="Quint M."/>
            <person name="TheiBen G."/>
            <person name="Hagemann M."/>
            <person name="Harholt J."/>
            <person name="Dunand C."/>
            <person name="Zachgo S."/>
            <person name="Langdale J."/>
            <person name="Maumus F."/>
            <person name="Straeten D.V.D."/>
            <person name="Gould S.B."/>
            <person name="Rensing S.A."/>
        </authorList>
    </citation>
    <scope>NUCLEOTIDE SEQUENCE [LARGE SCALE GENOMIC DNA]</scope>
    <source>
        <strain evidence="2 3">S276</strain>
    </source>
</reference>
<sequence>MATENDEDLKRIERCFIKRWSPTFNPQDRHSTQSKRRKKRLGKRERKGRRSLKVMRGSILHFEDENGARTTKISDYLQQAIKSGSKDLHIVCSGDIWCEDWKVLTRRFGMSLIKMHGVACLLKEGKKAIEQGGVLTIKDPAETVIFPVKIRREFLLLLTQPWRRKLLWKKEVNELSYMYQASRGYDNRSRQRMRNIVSRVLNEKVGINVRKKHTLKVPYDDRVNRKKIRDVAKEKIDDLGMSDEMTNIVQRHIRVVLTKKQTIGDLFHNHREFARSNGSICNCADSPFPLVEGHVRCCLSDLQALDFFFNARNIPVQHTRQVRRGIMAALLDGLGELFSSAGRPLNIQMIDVEQCVEDKELTCEDWLQEVQLWKRRLAGLVCMPLDRNMGATYITRPVVYARAVRDTFWHGESFNMCEMSDDMALARCKEEYEERGLRRLGSWRGKGRFGDAYVIPKQKDPSRWRPIAPAWNAPMKEGAKKVARAMQCMLGCLARKIHFNTHLFRTRK</sequence>
<dbReference type="Proteomes" id="UP000265515">
    <property type="component" value="Unassembled WGS sequence"/>
</dbReference>
<dbReference type="EMBL" id="BFEA01000459">
    <property type="protein sequence ID" value="GBG83991.1"/>
    <property type="molecule type" value="Genomic_DNA"/>
</dbReference>
<feature type="region of interest" description="Disordered" evidence="1">
    <location>
        <begin position="23"/>
        <end position="49"/>
    </location>
</feature>
<name>A0A388LNZ5_CHABU</name>
<evidence type="ECO:0000313" key="2">
    <source>
        <dbReference type="EMBL" id="GBG83991.1"/>
    </source>
</evidence>
<evidence type="ECO:0000313" key="3">
    <source>
        <dbReference type="Proteomes" id="UP000265515"/>
    </source>
</evidence>
<feature type="compositionally biased region" description="Basic residues" evidence="1">
    <location>
        <begin position="32"/>
        <end position="49"/>
    </location>
</feature>
<keyword evidence="3" id="KW-1185">Reference proteome</keyword>
<dbReference type="Gramene" id="GBG83991">
    <property type="protein sequence ID" value="GBG83991"/>
    <property type="gene ID" value="CBR_g37864"/>
</dbReference>
<dbReference type="AlphaFoldDB" id="A0A388LNZ5"/>
<evidence type="ECO:0000256" key="1">
    <source>
        <dbReference type="SAM" id="MobiDB-lite"/>
    </source>
</evidence>
<organism evidence="2 3">
    <name type="scientific">Chara braunii</name>
    <name type="common">Braun's stonewort</name>
    <dbReference type="NCBI Taxonomy" id="69332"/>
    <lineage>
        <taxon>Eukaryota</taxon>
        <taxon>Viridiplantae</taxon>
        <taxon>Streptophyta</taxon>
        <taxon>Charophyceae</taxon>
        <taxon>Charales</taxon>
        <taxon>Characeae</taxon>
        <taxon>Chara</taxon>
    </lineage>
</organism>